<evidence type="ECO:0008006" key="7">
    <source>
        <dbReference type="Google" id="ProtNLM"/>
    </source>
</evidence>
<dbReference type="PANTHER" id="PTHR36838">
    <property type="entry name" value="AUXIN EFFLUX CARRIER FAMILY PROTEIN"/>
    <property type="match status" value="1"/>
</dbReference>
<dbReference type="Proteomes" id="UP000434052">
    <property type="component" value="Unassembled WGS sequence"/>
</dbReference>
<dbReference type="AlphaFoldDB" id="A0A6P1ZHU9"/>
<dbReference type="Proteomes" id="UP000503251">
    <property type="component" value="Chromosome"/>
</dbReference>
<name>A0A6P1ZHU9_9BACT</name>
<feature type="transmembrane region" description="Helical" evidence="2">
    <location>
        <begin position="238"/>
        <end position="257"/>
    </location>
</feature>
<evidence type="ECO:0000313" key="4">
    <source>
        <dbReference type="EMBL" id="TVM32828.1"/>
    </source>
</evidence>
<keyword evidence="2" id="KW-0472">Membrane</keyword>
<feature type="transmembrane region" description="Helical" evidence="2">
    <location>
        <begin position="6"/>
        <end position="25"/>
    </location>
</feature>
<dbReference type="EMBL" id="CP039543">
    <property type="protein sequence ID" value="QJT09334.1"/>
    <property type="molecule type" value="Genomic_DNA"/>
</dbReference>
<evidence type="ECO:0000313" key="6">
    <source>
        <dbReference type="Proteomes" id="UP000503251"/>
    </source>
</evidence>
<keyword evidence="1" id="KW-0813">Transport</keyword>
<dbReference type="RefSeq" id="WP_144306011.1">
    <property type="nucleotide sequence ID" value="NZ_CP039543.1"/>
</dbReference>
<feature type="transmembrane region" description="Helical" evidence="2">
    <location>
        <begin position="269"/>
        <end position="293"/>
    </location>
</feature>
<feature type="transmembrane region" description="Helical" evidence="2">
    <location>
        <begin position="174"/>
        <end position="195"/>
    </location>
</feature>
<feature type="transmembrane region" description="Helical" evidence="2">
    <location>
        <begin position="132"/>
        <end position="153"/>
    </location>
</feature>
<evidence type="ECO:0000313" key="5">
    <source>
        <dbReference type="Proteomes" id="UP000434052"/>
    </source>
</evidence>
<sequence length="321" mass="33944">MSRLIFILVVTAGSVILGYGIRVAIMRLFGAAPDALHDISKRGKQFAFLLLFPFSICISFWKLAPPHGPLLMLPVLGAAGTIAGAFAAWLMIRIFGTPPRQAGSLFVCGMSSNFGILGGFVCFVLLGDDGFYASQLFNAFVPIMFFAFGFPLSGMIGRGQRGFPRLDSSLLKDFASAAVPLGAMVLGTLLSTLDLPVPTIAMRLSDFAIPATSGILGLAIGATLYLSSIHRYFQEIGLVLVVKMLAIPLVVVPLAMVSGLDSVMGGVPMTAAVLLSFMPVAFVATIPPAIYGFDLDLANACWLVSTAVFVVLFPVATWVVP</sequence>
<feature type="transmembrane region" description="Helical" evidence="2">
    <location>
        <begin position="46"/>
        <end position="64"/>
    </location>
</feature>
<keyword evidence="6" id="KW-1185">Reference proteome</keyword>
<evidence type="ECO:0000313" key="3">
    <source>
        <dbReference type="EMBL" id="QJT09334.1"/>
    </source>
</evidence>
<feature type="transmembrane region" description="Helical" evidence="2">
    <location>
        <begin position="104"/>
        <end position="126"/>
    </location>
</feature>
<evidence type="ECO:0000256" key="2">
    <source>
        <dbReference type="SAM" id="Phobius"/>
    </source>
</evidence>
<dbReference type="OrthoDB" id="2840521at2"/>
<feature type="transmembrane region" description="Helical" evidence="2">
    <location>
        <begin position="70"/>
        <end position="92"/>
    </location>
</feature>
<dbReference type="PANTHER" id="PTHR36838:SF3">
    <property type="entry name" value="TRANSPORTER AUXIN EFFLUX CARRIER EC FAMILY"/>
    <property type="match status" value="1"/>
</dbReference>
<protein>
    <recommendedName>
        <fullName evidence="7">AEC family transporter</fullName>
    </recommendedName>
</protein>
<accession>A0A6P1ZHU9</accession>
<organism evidence="4 5">
    <name type="scientific">Oceanidesulfovibrio marinus</name>
    <dbReference type="NCBI Taxonomy" id="370038"/>
    <lineage>
        <taxon>Bacteria</taxon>
        <taxon>Pseudomonadati</taxon>
        <taxon>Thermodesulfobacteriota</taxon>
        <taxon>Desulfovibrionia</taxon>
        <taxon>Desulfovibrionales</taxon>
        <taxon>Desulfovibrionaceae</taxon>
        <taxon>Oceanidesulfovibrio</taxon>
    </lineage>
</organism>
<keyword evidence="2" id="KW-1133">Transmembrane helix</keyword>
<feature type="transmembrane region" description="Helical" evidence="2">
    <location>
        <begin position="207"/>
        <end position="226"/>
    </location>
</feature>
<evidence type="ECO:0000256" key="1">
    <source>
        <dbReference type="ARBA" id="ARBA00022448"/>
    </source>
</evidence>
<dbReference type="EMBL" id="QMIF01000009">
    <property type="protein sequence ID" value="TVM32828.1"/>
    <property type="molecule type" value="Genomic_DNA"/>
</dbReference>
<gene>
    <name evidence="4" type="ORF">DQK91_14070</name>
    <name evidence="3" type="ORF">E8L03_10455</name>
</gene>
<keyword evidence="2" id="KW-0812">Transmembrane</keyword>
<reference evidence="4 5" key="1">
    <citation type="submission" date="2018-06" db="EMBL/GenBank/DDBJ databases">
        <title>Complete genome of Desulfovibrio marinus P48SEP.</title>
        <authorList>
            <person name="Crispim J.S."/>
            <person name="Vidigal P.M.P."/>
            <person name="Silva L.C.F."/>
            <person name="Araujo L.C."/>
            <person name="Laguardia C.N."/>
            <person name="Dias R.S."/>
            <person name="Sousa M.P."/>
            <person name="Paula S.O."/>
            <person name="Silva C."/>
        </authorList>
    </citation>
    <scope>NUCLEOTIDE SEQUENCE [LARGE SCALE GENOMIC DNA]</scope>
    <source>
        <strain evidence="4 5">P48SEP</strain>
    </source>
</reference>
<feature type="transmembrane region" description="Helical" evidence="2">
    <location>
        <begin position="300"/>
        <end position="320"/>
    </location>
</feature>
<proteinExistence type="predicted"/>
<reference evidence="3 6" key="2">
    <citation type="submission" date="2019-04" db="EMBL/GenBank/DDBJ databases">
        <title>Isolation and culture of sulfate reducing bacteria from the cold seep of the South China Sea.</title>
        <authorList>
            <person name="Sun C."/>
            <person name="Liu R."/>
        </authorList>
    </citation>
    <scope>NUCLEOTIDE SEQUENCE [LARGE SCALE GENOMIC DNA]</scope>
    <source>
        <strain evidence="3 6">CS1</strain>
    </source>
</reference>